<dbReference type="Pfam" id="PF00535">
    <property type="entry name" value="Glycos_transf_2"/>
    <property type="match status" value="1"/>
</dbReference>
<proteinExistence type="inferred from homology"/>
<dbReference type="Pfam" id="PF11316">
    <property type="entry name" value="Rhamno_transf"/>
    <property type="match status" value="1"/>
</dbReference>
<reference evidence="3 4" key="1">
    <citation type="submission" date="2019-03" db="EMBL/GenBank/DDBJ databases">
        <title>Genome sequence of Lentibacillus salicampi ATCC BAA-719.</title>
        <authorList>
            <person name="Maclea K.S."/>
            <person name="Simoes Junior M."/>
        </authorList>
    </citation>
    <scope>NUCLEOTIDE SEQUENCE [LARGE SCALE GENOMIC DNA]</scope>
    <source>
        <strain evidence="3 4">ATCC BAA-719</strain>
    </source>
</reference>
<dbReference type="InterPro" id="IPR029044">
    <property type="entry name" value="Nucleotide-diphossugar_trans"/>
</dbReference>
<sequence length="541" mass="63565">MHMEPDVGIVMPVYRQDSKIFKEAIESILNQTYPYFQLVIVIDGVTPNVDNIASAYASKDTRITVIRREDNKGTDVALNIGFQFLQKNTNIHYLTWVSSDNIYYPEFAGVLKQRLENSPSHVGLAYSGFDVIDDNGKNDKKTDAWNEPLNQPKENLINEYFIGYGFMYKKVFAQKIDGYRYTPIEDYDYFLRLTEHCGITFVPQKLMAFRFSSPYSNSLQLKNSHEKSKRRSYLLRVVMKETRQRREKSLPFKKLYRSETFTENQYTGPTVANNRIIIYIPFNNLNVRDHLPKHLQTEENSHLTEEWIHERMHIFMNFTLKSLMNQSNQNYLAFIVYHDSSRQFIEKELQNYPELPFNIRFVPSSEYEKAVTTALKGYEYFYELHLYSDDAYHQNFIQQLYHYRPAPQTKVLICQNGYIYHSMTGELGEYYNFASSFNCLLYKVTDYLKGVRHNIFTPSATGIWSGAIRLPHEIISDRVYMNHAHKHNVAFSFENEKKQTFRDEKGEPLNLIEKTITDKAEKQSILQAFLGPDYTMNGHGI</sequence>
<evidence type="ECO:0000313" key="4">
    <source>
        <dbReference type="Proteomes" id="UP000298484"/>
    </source>
</evidence>
<comment type="caution">
    <text evidence="3">The sequence shown here is derived from an EMBL/GenBank/DDBJ whole genome shotgun (WGS) entry which is preliminary data.</text>
</comment>
<dbReference type="Proteomes" id="UP000298484">
    <property type="component" value="Unassembled WGS sequence"/>
</dbReference>
<dbReference type="PANTHER" id="PTHR22916">
    <property type="entry name" value="GLYCOSYLTRANSFERASE"/>
    <property type="match status" value="1"/>
</dbReference>
<keyword evidence="3" id="KW-0808">Transferase</keyword>
<gene>
    <name evidence="3" type="ORF">E4U82_18210</name>
</gene>
<dbReference type="GO" id="GO:0016740">
    <property type="term" value="F:transferase activity"/>
    <property type="evidence" value="ECO:0007669"/>
    <property type="project" value="UniProtKB-KW"/>
</dbReference>
<evidence type="ECO:0000259" key="2">
    <source>
        <dbReference type="Pfam" id="PF00535"/>
    </source>
</evidence>
<dbReference type="InterPro" id="IPR021466">
    <property type="entry name" value="Put_rhamnosyl_transferase"/>
</dbReference>
<dbReference type="Gene3D" id="3.90.550.10">
    <property type="entry name" value="Spore Coat Polysaccharide Biosynthesis Protein SpsA, Chain A"/>
    <property type="match status" value="1"/>
</dbReference>
<evidence type="ECO:0000313" key="3">
    <source>
        <dbReference type="EMBL" id="TFJ91327.1"/>
    </source>
</evidence>
<evidence type="ECO:0000256" key="1">
    <source>
        <dbReference type="ARBA" id="ARBA00006739"/>
    </source>
</evidence>
<feature type="domain" description="Glycosyltransferase 2-like" evidence="2">
    <location>
        <begin position="9"/>
        <end position="173"/>
    </location>
</feature>
<organism evidence="3 4">
    <name type="scientific">Lentibacillus salicampi</name>
    <dbReference type="NCBI Taxonomy" id="175306"/>
    <lineage>
        <taxon>Bacteria</taxon>
        <taxon>Bacillati</taxon>
        <taxon>Bacillota</taxon>
        <taxon>Bacilli</taxon>
        <taxon>Bacillales</taxon>
        <taxon>Bacillaceae</taxon>
        <taxon>Lentibacillus</taxon>
    </lineage>
</organism>
<dbReference type="AlphaFoldDB" id="A0A4Y9A891"/>
<dbReference type="InterPro" id="IPR001173">
    <property type="entry name" value="Glyco_trans_2-like"/>
</dbReference>
<protein>
    <submittedName>
        <fullName evidence="3">Glycosyltransferase</fullName>
    </submittedName>
</protein>
<comment type="similarity">
    <text evidence="1">Belongs to the glycosyltransferase 2 family.</text>
</comment>
<keyword evidence="4" id="KW-1185">Reference proteome</keyword>
<dbReference type="EMBL" id="SRHY01000058">
    <property type="protein sequence ID" value="TFJ91327.1"/>
    <property type="molecule type" value="Genomic_DNA"/>
</dbReference>
<dbReference type="SUPFAM" id="SSF53448">
    <property type="entry name" value="Nucleotide-diphospho-sugar transferases"/>
    <property type="match status" value="1"/>
</dbReference>
<name>A0A4Y9A891_9BACI</name>
<accession>A0A4Y9A891</accession>
<dbReference type="OrthoDB" id="9785185at2"/>